<dbReference type="EMBL" id="CP163444">
    <property type="protein sequence ID" value="XDQ76442.1"/>
    <property type="molecule type" value="Genomic_DNA"/>
</dbReference>
<accession>A0AB39T8Y0</accession>
<protein>
    <submittedName>
        <fullName evidence="2">Uncharacterized protein</fullName>
    </submittedName>
</protein>
<dbReference type="AlphaFoldDB" id="A0AB39T8Y0"/>
<gene>
    <name evidence="2" type="ORF">AB5J54_40640</name>
</gene>
<feature type="compositionally biased region" description="Basic and acidic residues" evidence="1">
    <location>
        <begin position="1"/>
        <end position="12"/>
    </location>
</feature>
<sequence length="40" mass="4089">MDGARPGDRIAPIDESEVGVDAVDTPSGTDESGDSQELEA</sequence>
<reference evidence="2" key="1">
    <citation type="submission" date="2024-07" db="EMBL/GenBank/DDBJ databases">
        <authorList>
            <person name="Yu S.T."/>
        </authorList>
    </citation>
    <scope>NUCLEOTIDE SEQUENCE</scope>
    <source>
        <strain evidence="2">R44</strain>
    </source>
</reference>
<dbReference type="RefSeq" id="WP_369149056.1">
    <property type="nucleotide sequence ID" value="NZ_CP163444.1"/>
</dbReference>
<proteinExistence type="predicted"/>
<feature type="region of interest" description="Disordered" evidence="1">
    <location>
        <begin position="1"/>
        <end position="40"/>
    </location>
</feature>
<name>A0AB39T8Y0_9ACTN</name>
<organism evidence="2">
    <name type="scientific">Streptomyces sp. R44</name>
    <dbReference type="NCBI Taxonomy" id="3238633"/>
    <lineage>
        <taxon>Bacteria</taxon>
        <taxon>Bacillati</taxon>
        <taxon>Actinomycetota</taxon>
        <taxon>Actinomycetes</taxon>
        <taxon>Kitasatosporales</taxon>
        <taxon>Streptomycetaceae</taxon>
        <taxon>Streptomyces</taxon>
    </lineage>
</organism>
<evidence type="ECO:0000313" key="2">
    <source>
        <dbReference type="EMBL" id="XDQ76442.1"/>
    </source>
</evidence>
<evidence type="ECO:0000256" key="1">
    <source>
        <dbReference type="SAM" id="MobiDB-lite"/>
    </source>
</evidence>
<feature type="compositionally biased region" description="Acidic residues" evidence="1">
    <location>
        <begin position="31"/>
        <end position="40"/>
    </location>
</feature>